<keyword evidence="4" id="KW-1185">Reference proteome</keyword>
<evidence type="ECO:0000313" key="4">
    <source>
        <dbReference type="Proteomes" id="UP001054945"/>
    </source>
</evidence>
<name>A0AAV4VMA2_CAEEX</name>
<dbReference type="AlphaFoldDB" id="A0AAV4VMA2"/>
<dbReference type="EMBL" id="BPLR01014737">
    <property type="protein sequence ID" value="GIY70934.1"/>
    <property type="molecule type" value="Genomic_DNA"/>
</dbReference>
<accession>A0AAV4VMA2</accession>
<organism evidence="3 4">
    <name type="scientific">Caerostris extrusa</name>
    <name type="common">Bark spider</name>
    <name type="synonym">Caerostris bankana</name>
    <dbReference type="NCBI Taxonomy" id="172846"/>
    <lineage>
        <taxon>Eukaryota</taxon>
        <taxon>Metazoa</taxon>
        <taxon>Ecdysozoa</taxon>
        <taxon>Arthropoda</taxon>
        <taxon>Chelicerata</taxon>
        <taxon>Arachnida</taxon>
        <taxon>Araneae</taxon>
        <taxon>Araneomorphae</taxon>
        <taxon>Entelegynae</taxon>
        <taxon>Araneoidea</taxon>
        <taxon>Araneidae</taxon>
        <taxon>Caerostris</taxon>
    </lineage>
</organism>
<proteinExistence type="predicted"/>
<reference evidence="3 4" key="1">
    <citation type="submission" date="2021-06" db="EMBL/GenBank/DDBJ databases">
        <title>Caerostris extrusa draft genome.</title>
        <authorList>
            <person name="Kono N."/>
            <person name="Arakawa K."/>
        </authorList>
    </citation>
    <scope>NUCLEOTIDE SEQUENCE [LARGE SCALE GENOMIC DNA]</scope>
</reference>
<evidence type="ECO:0000313" key="3">
    <source>
        <dbReference type="EMBL" id="GIY70934.1"/>
    </source>
</evidence>
<feature type="compositionally biased region" description="Gly residues" evidence="1">
    <location>
        <begin position="30"/>
        <end position="46"/>
    </location>
</feature>
<sequence length="81" mass="8223">MKTSIVLALCAILVLQSVVEAQRNRDRPGRGGVRGGSGGRGSGGPSGVRFPTDDEDRGRGAVSSGGLKAGKWPGGFYAGHN</sequence>
<evidence type="ECO:0000256" key="1">
    <source>
        <dbReference type="SAM" id="MobiDB-lite"/>
    </source>
</evidence>
<comment type="caution">
    <text evidence="3">The sequence shown here is derived from an EMBL/GenBank/DDBJ whole genome shotgun (WGS) entry which is preliminary data.</text>
</comment>
<feature type="region of interest" description="Disordered" evidence="1">
    <location>
        <begin position="21"/>
        <end position="81"/>
    </location>
</feature>
<feature type="signal peptide" evidence="2">
    <location>
        <begin position="1"/>
        <end position="21"/>
    </location>
</feature>
<gene>
    <name evidence="3" type="ORF">CEXT_814771</name>
</gene>
<feature type="chain" id="PRO_5043910131" evidence="2">
    <location>
        <begin position="22"/>
        <end position="81"/>
    </location>
</feature>
<dbReference type="Proteomes" id="UP001054945">
    <property type="component" value="Unassembled WGS sequence"/>
</dbReference>
<feature type="compositionally biased region" description="Gly residues" evidence="1">
    <location>
        <begin position="72"/>
        <end position="81"/>
    </location>
</feature>
<evidence type="ECO:0000256" key="2">
    <source>
        <dbReference type="SAM" id="SignalP"/>
    </source>
</evidence>
<protein>
    <submittedName>
        <fullName evidence="3">Uncharacterized protein</fullName>
    </submittedName>
</protein>
<keyword evidence="2" id="KW-0732">Signal</keyword>